<dbReference type="SUPFAM" id="SSF52242">
    <property type="entry name" value="Cobalamin (vitamin B12)-binding domain"/>
    <property type="match status" value="1"/>
</dbReference>
<feature type="domain" description="B12-binding" evidence="3">
    <location>
        <begin position="90"/>
        <end position="217"/>
    </location>
</feature>
<dbReference type="PANTHER" id="PTHR45833:SF1">
    <property type="entry name" value="METHIONINE SYNTHASE"/>
    <property type="match status" value="1"/>
</dbReference>
<sequence length="218" mass="24669">MNNISEKLLEYMLEGNKVMTEKLFKDIFNKKDALVFTEKILTEVMDKVGIMWEAGEISLAQYYLIGIIAEEMVNKCCKNNCESNDEKKQNNLNIAIVTLEDYHGLGRKIVLSFLNSAGFVVKDYGIGRKVDEVVNLSVKDKVDILLVSTLMLPAALKVKDLTEKLKEKNPEIKIVVGGAPFKIDKSLWKEVKANEFGETATDAVKIVKRMVENEKYNI</sequence>
<evidence type="ECO:0000259" key="3">
    <source>
        <dbReference type="PROSITE" id="PS51332"/>
    </source>
</evidence>
<reference evidence="4 5" key="1">
    <citation type="submission" date="2020-08" db="EMBL/GenBank/DDBJ databases">
        <title>Genomic Encyclopedia of Type Strains, Phase IV (KMG-IV): sequencing the most valuable type-strain genomes for metagenomic binning, comparative biology and taxonomic classification.</title>
        <authorList>
            <person name="Goeker M."/>
        </authorList>
    </citation>
    <scope>NUCLEOTIDE SEQUENCE [LARGE SCALE GENOMIC DNA]</scope>
    <source>
        <strain evidence="4 5">DSM 13481</strain>
    </source>
</reference>
<dbReference type="InterPro" id="IPR050554">
    <property type="entry name" value="Met_Synthase/Corrinoid"/>
</dbReference>
<dbReference type="GO" id="GO:0005829">
    <property type="term" value="C:cytosol"/>
    <property type="evidence" value="ECO:0007669"/>
    <property type="project" value="TreeGrafter"/>
</dbReference>
<dbReference type="GO" id="GO:0031419">
    <property type="term" value="F:cobalamin binding"/>
    <property type="evidence" value="ECO:0007669"/>
    <property type="project" value="InterPro"/>
</dbReference>
<dbReference type="Proteomes" id="UP000555828">
    <property type="component" value="Unassembled WGS sequence"/>
</dbReference>
<name>A0A841GSG6_9BACT</name>
<organism evidence="4 5">
    <name type="scientific">Thermosipho japonicus</name>
    <dbReference type="NCBI Taxonomy" id="90323"/>
    <lineage>
        <taxon>Bacteria</taxon>
        <taxon>Thermotogati</taxon>
        <taxon>Thermotogota</taxon>
        <taxon>Thermotogae</taxon>
        <taxon>Thermotogales</taxon>
        <taxon>Fervidobacteriaceae</taxon>
        <taxon>Thermosipho</taxon>
    </lineage>
</organism>
<protein>
    <submittedName>
        <fullName evidence="4">Methylmalonyl-CoA mutase cobalamin-binding domain/chain</fullName>
    </submittedName>
</protein>
<keyword evidence="1" id="KW-0479">Metal-binding</keyword>
<dbReference type="EMBL" id="JACHEX010000002">
    <property type="protein sequence ID" value="MBB6062548.1"/>
    <property type="molecule type" value="Genomic_DNA"/>
</dbReference>
<dbReference type="GO" id="GO:0046653">
    <property type="term" value="P:tetrahydrofolate metabolic process"/>
    <property type="evidence" value="ECO:0007669"/>
    <property type="project" value="TreeGrafter"/>
</dbReference>
<dbReference type="Pfam" id="PF02310">
    <property type="entry name" value="B12-binding"/>
    <property type="match status" value="1"/>
</dbReference>
<gene>
    <name evidence="4" type="ORF">HNP65_000986</name>
</gene>
<dbReference type="PANTHER" id="PTHR45833">
    <property type="entry name" value="METHIONINE SYNTHASE"/>
    <property type="match status" value="1"/>
</dbReference>
<dbReference type="GO" id="GO:0046872">
    <property type="term" value="F:metal ion binding"/>
    <property type="evidence" value="ECO:0007669"/>
    <property type="project" value="UniProtKB-KW"/>
</dbReference>
<keyword evidence="2" id="KW-0170">Cobalt</keyword>
<dbReference type="GO" id="GO:0050667">
    <property type="term" value="P:homocysteine metabolic process"/>
    <property type="evidence" value="ECO:0007669"/>
    <property type="project" value="TreeGrafter"/>
</dbReference>
<dbReference type="InterPro" id="IPR006158">
    <property type="entry name" value="Cobalamin-bd"/>
</dbReference>
<proteinExistence type="predicted"/>
<dbReference type="Gene3D" id="3.40.50.280">
    <property type="entry name" value="Cobalamin-binding domain"/>
    <property type="match status" value="1"/>
</dbReference>
<dbReference type="InterPro" id="IPR003759">
    <property type="entry name" value="Cbl-bd_cap"/>
</dbReference>
<dbReference type="PROSITE" id="PS51332">
    <property type="entry name" value="B12_BINDING"/>
    <property type="match status" value="1"/>
</dbReference>
<accession>A0A841GSG6</accession>
<dbReference type="Gene3D" id="1.10.1240.10">
    <property type="entry name" value="Methionine synthase domain"/>
    <property type="match status" value="1"/>
</dbReference>
<dbReference type="GO" id="GO:0008705">
    <property type="term" value="F:methionine synthase activity"/>
    <property type="evidence" value="ECO:0007669"/>
    <property type="project" value="TreeGrafter"/>
</dbReference>
<evidence type="ECO:0000313" key="5">
    <source>
        <dbReference type="Proteomes" id="UP000555828"/>
    </source>
</evidence>
<dbReference type="InterPro" id="IPR036594">
    <property type="entry name" value="Meth_synthase_dom"/>
</dbReference>
<evidence type="ECO:0000256" key="1">
    <source>
        <dbReference type="ARBA" id="ARBA00022723"/>
    </source>
</evidence>
<evidence type="ECO:0000313" key="4">
    <source>
        <dbReference type="EMBL" id="MBB6062548.1"/>
    </source>
</evidence>
<evidence type="ECO:0000256" key="2">
    <source>
        <dbReference type="ARBA" id="ARBA00023285"/>
    </source>
</evidence>
<dbReference type="RefSeq" id="WP_184619212.1">
    <property type="nucleotide sequence ID" value="NZ_JACHEX010000002.1"/>
</dbReference>
<dbReference type="AlphaFoldDB" id="A0A841GSG6"/>
<dbReference type="Pfam" id="PF02607">
    <property type="entry name" value="B12-binding_2"/>
    <property type="match status" value="1"/>
</dbReference>
<keyword evidence="5" id="KW-1185">Reference proteome</keyword>
<dbReference type="InterPro" id="IPR036724">
    <property type="entry name" value="Cobalamin-bd_sf"/>
</dbReference>
<comment type="caution">
    <text evidence="4">The sequence shown here is derived from an EMBL/GenBank/DDBJ whole genome shotgun (WGS) entry which is preliminary data.</text>
</comment>